<dbReference type="GO" id="GO:0042026">
    <property type="term" value="P:protein refolding"/>
    <property type="evidence" value="ECO:0007669"/>
    <property type="project" value="TreeGrafter"/>
</dbReference>
<dbReference type="GO" id="GO:0031072">
    <property type="term" value="F:heat shock protein binding"/>
    <property type="evidence" value="ECO:0007669"/>
    <property type="project" value="InterPro"/>
</dbReference>
<feature type="binding site" evidence="12">
    <location>
        <position position="162"/>
    </location>
    <ligand>
        <name>Zn(2+)</name>
        <dbReference type="ChEBI" id="CHEBI:29105"/>
        <label>2</label>
    </ligand>
</feature>
<dbReference type="FunFam" id="2.10.230.10:FF:000002">
    <property type="entry name" value="Molecular chaperone DnaJ"/>
    <property type="match status" value="1"/>
</dbReference>
<comment type="caution">
    <text evidence="12">Lacks conserved residue(s) required for the propagation of feature annotation.</text>
</comment>
<comment type="subunit">
    <text evidence="12">Homodimer.</text>
</comment>
<evidence type="ECO:0000256" key="3">
    <source>
        <dbReference type="ARBA" id="ARBA00022723"/>
    </source>
</evidence>
<keyword evidence="8 12" id="KW-0143">Chaperone</keyword>
<dbReference type="SMART" id="SM00271">
    <property type="entry name" value="DnaJ"/>
    <property type="match status" value="1"/>
</dbReference>
<dbReference type="InterPro" id="IPR012724">
    <property type="entry name" value="DnaJ"/>
</dbReference>
<dbReference type="SUPFAM" id="SSF49493">
    <property type="entry name" value="HSP40/DnaJ peptide-binding domain"/>
    <property type="match status" value="2"/>
</dbReference>
<dbReference type="NCBIfam" id="NF008035">
    <property type="entry name" value="PRK10767.1"/>
    <property type="match status" value="1"/>
</dbReference>
<accession>A0A6G5QGC9</accession>
<dbReference type="InterPro" id="IPR001623">
    <property type="entry name" value="DnaJ_domain"/>
</dbReference>
<evidence type="ECO:0000259" key="14">
    <source>
        <dbReference type="PROSITE" id="PS50076"/>
    </source>
</evidence>
<dbReference type="SUPFAM" id="SSF57938">
    <property type="entry name" value="DnaJ/Hsp40 cysteine-rich domain"/>
    <property type="match status" value="1"/>
</dbReference>
<dbReference type="PROSITE" id="PS50076">
    <property type="entry name" value="DNAJ_2"/>
    <property type="match status" value="1"/>
</dbReference>
<feature type="domain" description="CR-type" evidence="15">
    <location>
        <begin position="133"/>
        <end position="210"/>
    </location>
</feature>
<feature type="binding site" evidence="12">
    <location>
        <position position="146"/>
    </location>
    <ligand>
        <name>Zn(2+)</name>
        <dbReference type="ChEBI" id="CHEBI:29105"/>
        <label>1</label>
    </ligand>
</feature>
<dbReference type="Gene3D" id="1.10.287.110">
    <property type="entry name" value="DnaJ domain"/>
    <property type="match status" value="1"/>
</dbReference>
<dbReference type="InterPro" id="IPR018253">
    <property type="entry name" value="DnaJ_domain_CS"/>
</dbReference>
<dbReference type="HAMAP" id="MF_01152">
    <property type="entry name" value="DnaJ"/>
    <property type="match status" value="1"/>
</dbReference>
<evidence type="ECO:0000256" key="12">
    <source>
        <dbReference type="HAMAP-Rule" id="MF_01152"/>
    </source>
</evidence>
<keyword evidence="4 12" id="KW-0677">Repeat</keyword>
<dbReference type="Gene3D" id="2.60.260.20">
    <property type="entry name" value="Urease metallochaperone UreE, N-terminal domain"/>
    <property type="match status" value="2"/>
</dbReference>
<organism evidence="16 17">
    <name type="scientific">Campylobacter mucosalis CCUG 21559</name>
    <dbReference type="NCBI Taxonomy" id="1032067"/>
    <lineage>
        <taxon>Bacteria</taxon>
        <taxon>Pseudomonadati</taxon>
        <taxon>Campylobacterota</taxon>
        <taxon>Epsilonproteobacteria</taxon>
        <taxon>Campylobacterales</taxon>
        <taxon>Campylobacteraceae</taxon>
        <taxon>Campylobacter</taxon>
    </lineage>
</organism>
<name>A0A6G5QGC9_9BACT</name>
<comment type="subcellular location">
    <subcellularLocation>
        <location evidence="12">Cytoplasm</location>
    </subcellularLocation>
</comment>
<proteinExistence type="inferred from homology"/>
<feature type="zinc finger region" description="CR-type" evidence="13">
    <location>
        <begin position="133"/>
        <end position="210"/>
    </location>
</feature>
<dbReference type="GO" id="GO:0051082">
    <property type="term" value="F:unfolded protein binding"/>
    <property type="evidence" value="ECO:0007669"/>
    <property type="project" value="UniProtKB-UniRule"/>
</dbReference>
<keyword evidence="5 12" id="KW-0863">Zinc-finger</keyword>
<dbReference type="Proteomes" id="UP000503264">
    <property type="component" value="Chromosome"/>
</dbReference>
<dbReference type="GO" id="GO:0005524">
    <property type="term" value="F:ATP binding"/>
    <property type="evidence" value="ECO:0007669"/>
    <property type="project" value="InterPro"/>
</dbReference>
<evidence type="ECO:0000256" key="1">
    <source>
        <dbReference type="ARBA" id="ARBA00022490"/>
    </source>
</evidence>
<evidence type="ECO:0000256" key="4">
    <source>
        <dbReference type="ARBA" id="ARBA00022737"/>
    </source>
</evidence>
<dbReference type="NCBIfam" id="TIGR02349">
    <property type="entry name" value="DnaJ_bact"/>
    <property type="match status" value="1"/>
</dbReference>
<dbReference type="CDD" id="cd06257">
    <property type="entry name" value="DnaJ"/>
    <property type="match status" value="1"/>
</dbReference>
<dbReference type="FunFam" id="1.10.287.110:FF:000034">
    <property type="entry name" value="Chaperone protein DnaJ"/>
    <property type="match status" value="1"/>
</dbReference>
<evidence type="ECO:0000256" key="7">
    <source>
        <dbReference type="ARBA" id="ARBA00023016"/>
    </source>
</evidence>
<dbReference type="Gene3D" id="6.20.20.10">
    <property type="match status" value="2"/>
</dbReference>
<keyword evidence="17" id="KW-1185">Reference proteome</keyword>
<keyword evidence="7 12" id="KW-0346">Stress response</keyword>
<evidence type="ECO:0000256" key="11">
    <source>
        <dbReference type="ARBA" id="ARBA00067609"/>
    </source>
</evidence>
<dbReference type="AlphaFoldDB" id="A0A6G5QGC9"/>
<feature type="binding site" evidence="12">
    <location>
        <position position="187"/>
    </location>
    <ligand>
        <name>Zn(2+)</name>
        <dbReference type="ChEBI" id="CHEBI:29105"/>
        <label>2</label>
    </ligand>
</feature>
<evidence type="ECO:0000313" key="16">
    <source>
        <dbReference type="EMBL" id="QCD44627.1"/>
    </source>
</evidence>
<feature type="binding site" evidence="12">
    <location>
        <position position="184"/>
    </location>
    <ligand>
        <name>Zn(2+)</name>
        <dbReference type="ChEBI" id="CHEBI:29105"/>
        <label>2</label>
    </ligand>
</feature>
<dbReference type="GO" id="GO:0006260">
    <property type="term" value="P:DNA replication"/>
    <property type="evidence" value="ECO:0007669"/>
    <property type="project" value="UniProtKB-KW"/>
</dbReference>
<keyword evidence="2 12" id="KW-0235">DNA replication</keyword>
<evidence type="ECO:0000256" key="10">
    <source>
        <dbReference type="ARBA" id="ARBA00061004"/>
    </source>
</evidence>
<feature type="domain" description="J" evidence="14">
    <location>
        <begin position="4"/>
        <end position="69"/>
    </location>
</feature>
<dbReference type="GO" id="GO:0005737">
    <property type="term" value="C:cytoplasm"/>
    <property type="evidence" value="ECO:0007669"/>
    <property type="project" value="UniProtKB-SubCell"/>
</dbReference>
<comment type="function">
    <text evidence="9 12">Participates actively in the response to hyperosmotic and heat shock by preventing the aggregation of stress-denatured proteins and by disaggregating proteins, also in an autonomous, DnaK-independent fashion. Unfolded proteins bind initially to DnaJ; upon interaction with the DnaJ-bound protein, DnaK hydrolyzes its bound ATP, resulting in the formation of a stable complex. GrpE releases ADP from DnaK; ATP binding to DnaK triggers the release of the substrate protein, thus completing the reaction cycle. Several rounds of ATP-dependent interactions between DnaJ, DnaK and GrpE are required for fully efficient folding. Also involved, together with DnaK and GrpE, in the DNA replication of plasmids through activation of initiation proteins.</text>
</comment>
<evidence type="ECO:0000256" key="5">
    <source>
        <dbReference type="ARBA" id="ARBA00022771"/>
    </source>
</evidence>
<feature type="binding site" evidence="12">
    <location>
        <position position="149"/>
    </location>
    <ligand>
        <name>Zn(2+)</name>
        <dbReference type="ChEBI" id="CHEBI:29105"/>
        <label>1</label>
    </ligand>
</feature>
<comment type="similarity">
    <text evidence="10 12">Belongs to the DnaJ family.</text>
</comment>
<evidence type="ECO:0000256" key="6">
    <source>
        <dbReference type="ARBA" id="ARBA00022833"/>
    </source>
</evidence>
<dbReference type="InterPro" id="IPR036869">
    <property type="entry name" value="J_dom_sf"/>
</dbReference>
<evidence type="ECO:0000256" key="2">
    <source>
        <dbReference type="ARBA" id="ARBA00022705"/>
    </source>
</evidence>
<keyword evidence="3 12" id="KW-0479">Metal-binding</keyword>
<keyword evidence="6 12" id="KW-0862">Zinc</keyword>
<dbReference type="RefSeq" id="WP_171993693.1">
    <property type="nucleotide sequence ID" value="NZ_CP012542.1"/>
</dbReference>
<feature type="binding site" evidence="12">
    <location>
        <position position="201"/>
    </location>
    <ligand>
        <name>Zn(2+)</name>
        <dbReference type="ChEBI" id="CHEBI:29105"/>
        <label>1</label>
    </ligand>
</feature>
<feature type="binding site" evidence="12">
    <location>
        <position position="198"/>
    </location>
    <ligand>
        <name>Zn(2+)</name>
        <dbReference type="ChEBI" id="CHEBI:29105"/>
        <label>1</label>
    </ligand>
</feature>
<dbReference type="PANTHER" id="PTHR43096">
    <property type="entry name" value="DNAJ HOMOLOG 1, MITOCHONDRIAL-RELATED"/>
    <property type="match status" value="1"/>
</dbReference>
<comment type="cofactor">
    <cofactor evidence="12">
        <name>Zn(2+)</name>
        <dbReference type="ChEBI" id="CHEBI:29105"/>
    </cofactor>
    <text evidence="12">Binds 2 Zn(2+) ions per monomer.</text>
</comment>
<dbReference type="Pfam" id="PF01556">
    <property type="entry name" value="DnaJ_C"/>
    <property type="match status" value="1"/>
</dbReference>
<evidence type="ECO:0000256" key="9">
    <source>
        <dbReference type="ARBA" id="ARBA00053423"/>
    </source>
</evidence>
<dbReference type="PRINTS" id="PR00625">
    <property type="entry name" value="JDOMAIN"/>
</dbReference>
<dbReference type="SUPFAM" id="SSF46565">
    <property type="entry name" value="Chaperone J-domain"/>
    <property type="match status" value="1"/>
</dbReference>
<dbReference type="GO" id="GO:0008270">
    <property type="term" value="F:zinc ion binding"/>
    <property type="evidence" value="ECO:0007669"/>
    <property type="project" value="UniProtKB-UniRule"/>
</dbReference>
<evidence type="ECO:0000259" key="15">
    <source>
        <dbReference type="PROSITE" id="PS51188"/>
    </source>
</evidence>
<dbReference type="PANTHER" id="PTHR43096:SF48">
    <property type="entry name" value="CHAPERONE PROTEIN DNAJ"/>
    <property type="match status" value="1"/>
</dbReference>
<dbReference type="PROSITE" id="PS00636">
    <property type="entry name" value="DNAJ_1"/>
    <property type="match status" value="1"/>
</dbReference>
<comment type="domain">
    <text evidence="12">The J domain is necessary and sufficient to stimulate DnaK ATPase activity. Zinc center 1 plays an important role in the autonomous, DnaK-independent chaperone activity of DnaJ. Zinc center 2 is essential for interaction with DnaK and for DnaJ activity.</text>
</comment>
<dbReference type="Pfam" id="PF00226">
    <property type="entry name" value="DnaJ"/>
    <property type="match status" value="1"/>
</dbReference>
<reference evidence="16 17" key="1">
    <citation type="submission" date="2016-07" db="EMBL/GenBank/DDBJ databases">
        <title>Comparative genomics of the Campylobacter concisus group.</title>
        <authorList>
            <person name="Miller W.G."/>
            <person name="Yee E."/>
            <person name="Chapman M.H."/>
            <person name="Huynh S."/>
            <person name="Bono J.L."/>
            <person name="On S.L.W."/>
            <person name="StLeger J."/>
            <person name="Foster G."/>
            <person name="Parker C.T."/>
        </authorList>
    </citation>
    <scope>NUCLEOTIDE SEQUENCE [LARGE SCALE GENOMIC DNA]</scope>
    <source>
        <strain evidence="16 17">CCUG 21559</strain>
    </source>
</reference>
<sequence>MEIDYYEILEISKTANGDELKKAYRKLALKYHPDRNQGDKEAEEKFKLVNEAYQVLSDPQKREIYDRYGKDGLNGAGGGFGGFGGFDADFDLGDIFSSFFGGGTSQKRKKRGEKYPLDLEIAIEIKFNEAVFGCEKEIEFKNKIPCKTCNTTGSKDGKKATCTHCGGSGRITQRSGFMNFIQDCPYCKGTGEVIKEKCPDCKGKGYEEQVQNLTISIPEGIDNGMRIRVANKGNVSASGTKGDLYIVVNVKDDEHFVRHENDIYIEIPVFFTQAALGESITIPTLRGTKTLELPVGAKDKERFVFEGEGVKDVNSKRMGKFIVQISVQMPKKVSEEQAELLKKLQESYGIKSGESTAENKGLFDKIAGWFKGE</sequence>
<dbReference type="InterPro" id="IPR008971">
    <property type="entry name" value="HSP40/DnaJ_pept-bd"/>
</dbReference>
<dbReference type="InterPro" id="IPR002939">
    <property type="entry name" value="DnaJ_C"/>
</dbReference>
<keyword evidence="1 12" id="KW-0963">Cytoplasm</keyword>
<feature type="binding site" evidence="12">
    <location>
        <position position="165"/>
    </location>
    <ligand>
        <name>Zn(2+)</name>
        <dbReference type="ChEBI" id="CHEBI:29105"/>
        <label>2</label>
    </ligand>
</feature>
<dbReference type="CDD" id="cd10719">
    <property type="entry name" value="DnaJ_zf"/>
    <property type="match status" value="1"/>
</dbReference>
<evidence type="ECO:0000256" key="8">
    <source>
        <dbReference type="ARBA" id="ARBA00023186"/>
    </source>
</evidence>
<dbReference type="InterPro" id="IPR001305">
    <property type="entry name" value="HSP_DnaJ_Cys-rich_dom"/>
</dbReference>
<protein>
    <recommendedName>
        <fullName evidence="11 12">Chaperone protein DnaJ</fullName>
    </recommendedName>
</protein>
<dbReference type="EMBL" id="CP012542">
    <property type="protein sequence ID" value="QCD44627.1"/>
    <property type="molecule type" value="Genomic_DNA"/>
</dbReference>
<gene>
    <name evidence="12 16" type="primary">dnaJ</name>
    <name evidence="16" type="ORF">CMUC_0832</name>
</gene>
<dbReference type="Pfam" id="PF00684">
    <property type="entry name" value="DnaJ_CXXCXGXG"/>
    <property type="match status" value="1"/>
</dbReference>
<evidence type="ECO:0000256" key="13">
    <source>
        <dbReference type="PROSITE-ProRule" id="PRU00546"/>
    </source>
</evidence>
<dbReference type="PROSITE" id="PS51188">
    <property type="entry name" value="ZF_CR"/>
    <property type="match status" value="1"/>
</dbReference>
<dbReference type="GO" id="GO:0009408">
    <property type="term" value="P:response to heat"/>
    <property type="evidence" value="ECO:0007669"/>
    <property type="project" value="InterPro"/>
</dbReference>
<evidence type="ECO:0000313" key="17">
    <source>
        <dbReference type="Proteomes" id="UP000503264"/>
    </source>
</evidence>
<dbReference type="InterPro" id="IPR036410">
    <property type="entry name" value="HSP_DnaJ_Cys-rich_dom_sf"/>
</dbReference>
<dbReference type="CDD" id="cd10747">
    <property type="entry name" value="DnaJ_C"/>
    <property type="match status" value="1"/>
</dbReference>